<feature type="domain" description="Amidase" evidence="9">
    <location>
        <begin position="12"/>
        <end position="478"/>
    </location>
</feature>
<name>A0A5M8PU04_9LECA</name>
<evidence type="ECO:0000256" key="7">
    <source>
        <dbReference type="HAMAP-Rule" id="MF_03150"/>
    </source>
</evidence>
<evidence type="ECO:0000313" key="11">
    <source>
        <dbReference type="Proteomes" id="UP000324767"/>
    </source>
</evidence>
<comment type="subunit">
    <text evidence="7">Subunit of the heterotrimeric GatCAB amidotransferase (AdT) complex, composed of A, B and C subunits.</text>
</comment>
<dbReference type="PANTHER" id="PTHR11895:SF7">
    <property type="entry name" value="GLUTAMYL-TRNA(GLN) AMIDOTRANSFERASE SUBUNIT A, MITOCHONDRIAL"/>
    <property type="match status" value="1"/>
</dbReference>
<evidence type="ECO:0000256" key="1">
    <source>
        <dbReference type="ARBA" id="ARBA00008069"/>
    </source>
</evidence>
<protein>
    <recommendedName>
        <fullName evidence="7">Glutamyl-tRNA(Gln) amidotransferase subunit A, mitochondrial</fullName>
        <shortName evidence="7">Glu-AdT subunit A</shortName>
        <ecNumber evidence="7">6.3.5.7</ecNumber>
    </recommendedName>
</protein>
<keyword evidence="7" id="KW-0496">Mitochondrion</keyword>
<dbReference type="Proteomes" id="UP000324767">
    <property type="component" value="Unassembled WGS sequence"/>
</dbReference>
<evidence type="ECO:0000256" key="5">
    <source>
        <dbReference type="ARBA" id="ARBA00022917"/>
    </source>
</evidence>
<dbReference type="SUPFAM" id="SSF75304">
    <property type="entry name" value="Amidase signature (AS) enzymes"/>
    <property type="match status" value="1"/>
</dbReference>
<dbReference type="InterPro" id="IPR004412">
    <property type="entry name" value="GatA"/>
</dbReference>
<dbReference type="EC" id="6.3.5.7" evidence="7"/>
<proteinExistence type="inferred from homology"/>
<dbReference type="GO" id="GO:0030956">
    <property type="term" value="C:glutamyl-tRNA(Gln) amidotransferase complex"/>
    <property type="evidence" value="ECO:0007669"/>
    <property type="project" value="UniProtKB-UniRule"/>
</dbReference>
<evidence type="ECO:0000256" key="2">
    <source>
        <dbReference type="ARBA" id="ARBA00022598"/>
    </source>
</evidence>
<dbReference type="InterPro" id="IPR020556">
    <property type="entry name" value="Amidase_CS"/>
</dbReference>
<dbReference type="InterPro" id="IPR000120">
    <property type="entry name" value="Amidase"/>
</dbReference>
<reference evidence="10 11" key="1">
    <citation type="submission" date="2019-09" db="EMBL/GenBank/DDBJ databases">
        <title>The hologenome of the rock-dwelling lichen Lasallia pustulata.</title>
        <authorList>
            <person name="Greshake Tzovaras B."/>
            <person name="Segers F."/>
            <person name="Bicker A."/>
            <person name="Dal Grande F."/>
            <person name="Otte J."/>
            <person name="Hankeln T."/>
            <person name="Schmitt I."/>
            <person name="Ebersberger I."/>
        </authorList>
    </citation>
    <scope>NUCLEOTIDE SEQUENCE [LARGE SCALE GENOMIC DNA]</scope>
    <source>
        <strain evidence="10">A1-1</strain>
    </source>
</reference>
<dbReference type="AlphaFoldDB" id="A0A5M8PU04"/>
<evidence type="ECO:0000256" key="8">
    <source>
        <dbReference type="SAM" id="MobiDB-lite"/>
    </source>
</evidence>
<feature type="active site" description="Acyl-ester intermediate" evidence="7">
    <location>
        <position position="162"/>
    </location>
</feature>
<dbReference type="GO" id="GO:0050567">
    <property type="term" value="F:glutaminyl-tRNA synthase (glutamine-hydrolyzing) activity"/>
    <property type="evidence" value="ECO:0007669"/>
    <property type="project" value="UniProtKB-UniRule"/>
</dbReference>
<dbReference type="OrthoDB" id="421993at2759"/>
<feature type="region of interest" description="Disordered" evidence="8">
    <location>
        <begin position="221"/>
        <end position="242"/>
    </location>
</feature>
<comment type="subcellular location">
    <subcellularLocation>
        <location evidence="7">Mitochondrion</location>
    </subcellularLocation>
</comment>
<organism evidence="10 11">
    <name type="scientific">Lasallia pustulata</name>
    <dbReference type="NCBI Taxonomy" id="136370"/>
    <lineage>
        <taxon>Eukaryota</taxon>
        <taxon>Fungi</taxon>
        <taxon>Dikarya</taxon>
        <taxon>Ascomycota</taxon>
        <taxon>Pezizomycotina</taxon>
        <taxon>Lecanoromycetes</taxon>
        <taxon>OSLEUM clade</taxon>
        <taxon>Umbilicariomycetidae</taxon>
        <taxon>Umbilicariales</taxon>
        <taxon>Umbilicariaceae</taxon>
        <taxon>Lasallia</taxon>
    </lineage>
</organism>
<feature type="active site" description="Charge relay system" evidence="7">
    <location>
        <position position="138"/>
    </location>
</feature>
<comment type="function">
    <text evidence="7">Allows the formation of correctly charged Gln-tRNA(Gln) through the transamidation of misacylated Glu-tRNA(Gln) in the mitochondria. The reaction takes place in the presence of glutamine and ATP through an activated gamma-phospho-Glu-tRNA(Gln).</text>
</comment>
<dbReference type="PROSITE" id="PS00571">
    <property type="entry name" value="AMIDASES"/>
    <property type="match status" value="1"/>
</dbReference>
<dbReference type="Gene3D" id="3.90.1300.10">
    <property type="entry name" value="Amidase signature (AS) domain"/>
    <property type="match status" value="1"/>
</dbReference>
<comment type="caution">
    <text evidence="10">The sequence shown here is derived from an EMBL/GenBank/DDBJ whole genome shotgun (WGS) entry which is preliminary data.</text>
</comment>
<evidence type="ECO:0000256" key="4">
    <source>
        <dbReference type="ARBA" id="ARBA00022840"/>
    </source>
</evidence>
<dbReference type="InterPro" id="IPR023631">
    <property type="entry name" value="Amidase_dom"/>
</dbReference>
<keyword evidence="4 7" id="KW-0067">ATP-binding</keyword>
<dbReference type="HAMAP" id="MF_00120">
    <property type="entry name" value="GatA"/>
    <property type="match status" value="1"/>
</dbReference>
<dbReference type="GO" id="GO:0005524">
    <property type="term" value="F:ATP binding"/>
    <property type="evidence" value="ECO:0007669"/>
    <property type="project" value="UniProtKB-KW"/>
</dbReference>
<dbReference type="InterPro" id="IPR036928">
    <property type="entry name" value="AS_sf"/>
</dbReference>
<dbReference type="Pfam" id="PF01425">
    <property type="entry name" value="Amidase"/>
    <property type="match status" value="1"/>
</dbReference>
<accession>A0A5M8PU04</accession>
<dbReference type="EMBL" id="VXIT01000005">
    <property type="protein sequence ID" value="KAA6412519.1"/>
    <property type="molecule type" value="Genomic_DNA"/>
</dbReference>
<keyword evidence="5 7" id="KW-0648">Protein biosynthesis</keyword>
<comment type="similarity">
    <text evidence="1 7">Belongs to the amidase family. GatA subfamily.</text>
</comment>
<keyword evidence="3 7" id="KW-0547">Nucleotide-binding</keyword>
<sequence>MSLLRQAERCFKNQHVHNALNAFISPGDHGHLLQAAREADDRTSRGYARSSLDGRLIAVKNNICTAEQATTCASKILNGFKSPYPATVVEKLQAAGAIIAGTTNLDEFGMGSHSTNSTFGPVYNVHGSRDDSLSAGGSSGGSAVAVATGQCHAALGTDTGGSVRLPAAYTGIVGFKPSYGMVSRWGVIAYANSLDTVGILAMDSTSAREVFHAINGYDKRDPTSLAPSTRSRISEQLNRRRRKRSLQIGVPQEYNVDELESGVRMAWISTLKSLQELGHAVKKVSLPATKLALSAYYVIAPAEASSNLAKYDGVRYGNQHSNKVNDDAVLYANTRGQGLGEEVRRRILLGAYSLSAAAIDNYFIQAQKVRRLVQEDFDRVFALPNPLLEQSADAQRTSGADILISPTAPTLPPKLAAVASHSPVDSYSDDVLTVPASLAGLPALSLPVSIEPHSALVESGPSTVGIQIIAQYGDDDLLFDVAQIIEDGRKA</sequence>
<dbReference type="NCBIfam" id="TIGR00132">
    <property type="entry name" value="gatA"/>
    <property type="match status" value="1"/>
</dbReference>
<comment type="catalytic activity">
    <reaction evidence="6 7">
        <text>L-glutamyl-tRNA(Gln) + L-glutamine + ATP + H2O = L-glutaminyl-tRNA(Gln) + L-glutamate + ADP + phosphate + H(+)</text>
        <dbReference type="Rhea" id="RHEA:17521"/>
        <dbReference type="Rhea" id="RHEA-COMP:9681"/>
        <dbReference type="Rhea" id="RHEA-COMP:9684"/>
        <dbReference type="ChEBI" id="CHEBI:15377"/>
        <dbReference type="ChEBI" id="CHEBI:15378"/>
        <dbReference type="ChEBI" id="CHEBI:29985"/>
        <dbReference type="ChEBI" id="CHEBI:30616"/>
        <dbReference type="ChEBI" id="CHEBI:43474"/>
        <dbReference type="ChEBI" id="CHEBI:58359"/>
        <dbReference type="ChEBI" id="CHEBI:78520"/>
        <dbReference type="ChEBI" id="CHEBI:78521"/>
        <dbReference type="ChEBI" id="CHEBI:456216"/>
        <dbReference type="EC" id="6.3.5.7"/>
    </reaction>
</comment>
<dbReference type="PANTHER" id="PTHR11895">
    <property type="entry name" value="TRANSAMIDASE"/>
    <property type="match status" value="1"/>
</dbReference>
<gene>
    <name evidence="10" type="ORF">FRX48_03510</name>
</gene>
<dbReference type="GO" id="GO:0032543">
    <property type="term" value="P:mitochondrial translation"/>
    <property type="evidence" value="ECO:0007669"/>
    <property type="project" value="UniProtKB-UniRule"/>
</dbReference>
<dbReference type="GO" id="GO:0070681">
    <property type="term" value="P:glutaminyl-tRNAGln biosynthesis via transamidation"/>
    <property type="evidence" value="ECO:0007669"/>
    <property type="project" value="UniProtKB-UniRule"/>
</dbReference>
<dbReference type="GO" id="GO:0005739">
    <property type="term" value="C:mitochondrion"/>
    <property type="evidence" value="ECO:0007669"/>
    <property type="project" value="UniProtKB-SubCell"/>
</dbReference>
<evidence type="ECO:0000256" key="3">
    <source>
        <dbReference type="ARBA" id="ARBA00022741"/>
    </source>
</evidence>
<feature type="compositionally biased region" description="Polar residues" evidence="8">
    <location>
        <begin position="225"/>
        <end position="236"/>
    </location>
</feature>
<evidence type="ECO:0000256" key="6">
    <source>
        <dbReference type="ARBA" id="ARBA00047407"/>
    </source>
</evidence>
<keyword evidence="2 7" id="KW-0436">Ligase</keyword>
<evidence type="ECO:0000313" key="10">
    <source>
        <dbReference type="EMBL" id="KAA6412519.1"/>
    </source>
</evidence>
<feature type="active site" description="Charge relay system" evidence="7">
    <location>
        <position position="60"/>
    </location>
</feature>
<evidence type="ECO:0000259" key="9">
    <source>
        <dbReference type="Pfam" id="PF01425"/>
    </source>
</evidence>